<accession>A0AAI9E938</accession>
<evidence type="ECO:0000256" key="3">
    <source>
        <dbReference type="ARBA" id="ARBA00022692"/>
    </source>
</evidence>
<dbReference type="PANTHER" id="PTHR22950">
    <property type="entry name" value="AMINO ACID TRANSPORTER"/>
    <property type="match status" value="1"/>
</dbReference>
<feature type="transmembrane region" description="Helical" evidence="7">
    <location>
        <begin position="276"/>
        <end position="298"/>
    </location>
</feature>
<feature type="transmembrane region" description="Helical" evidence="7">
    <location>
        <begin position="163"/>
        <end position="182"/>
    </location>
</feature>
<feature type="transmembrane region" description="Helical" evidence="7">
    <location>
        <begin position="134"/>
        <end position="157"/>
    </location>
</feature>
<evidence type="ECO:0000313" key="9">
    <source>
        <dbReference type="EMBL" id="CAK3913085.1"/>
    </source>
</evidence>
<feature type="transmembrane region" description="Helical" evidence="7">
    <location>
        <begin position="423"/>
        <end position="453"/>
    </location>
</feature>
<evidence type="ECO:0000256" key="4">
    <source>
        <dbReference type="ARBA" id="ARBA00022989"/>
    </source>
</evidence>
<gene>
    <name evidence="9" type="ORF">LECACI_7A002648</name>
</gene>
<evidence type="ECO:0000256" key="7">
    <source>
        <dbReference type="SAM" id="Phobius"/>
    </source>
</evidence>
<sequence length="471" mass="50481">MFGKDKEKKTPQVDDLEPVSTSDFGDVEDCIKPADGQQDAVFGEISKDGPNYRDVGWKGSAIIMFKTQCGLGVLGIPGALDSLGMIPGVIIILVIGFMTTWAAWMVGQFKTKHPQVYGIDDAGRMIAGRAGREFFFWAFVLHFTFLAASAMLSVSIALNAISLHGACTAIFVVIGALIGFTFGSIQTLGKVSFIAWGGAIAILTAIFTVTIAVGVQDRPADAPQTGPYVSNFKMWGDADFAGAISAVGTIVFAFSCLPAFFACHAEMREPRHFTKAVCWAQGVLTVVYLIIGIVVYYYCGSYVASPALGSAGLLMKRVCYGIALPGLIASCMLFVHMPAKTIFMRFMRGTKHLTSNTPIHWMAWLGCTIGITLVAYLVGSGIPVFQQLLSLVGALLATVTCFQPSGLMWLYDNAKRPQRGGMYWVGVVFALFMVIGGTFITIGGTYGAILGIVNAKERTSPWSCADNSNSV</sequence>
<evidence type="ECO:0000256" key="5">
    <source>
        <dbReference type="ARBA" id="ARBA00023136"/>
    </source>
</evidence>
<feature type="transmembrane region" description="Helical" evidence="7">
    <location>
        <begin position="240"/>
        <end position="264"/>
    </location>
</feature>
<evidence type="ECO:0000256" key="1">
    <source>
        <dbReference type="ARBA" id="ARBA00004141"/>
    </source>
</evidence>
<dbReference type="Pfam" id="PF01490">
    <property type="entry name" value="Aa_trans"/>
    <property type="match status" value="1"/>
</dbReference>
<dbReference type="Proteomes" id="UP001296104">
    <property type="component" value="Unassembled WGS sequence"/>
</dbReference>
<feature type="compositionally biased region" description="Basic and acidic residues" evidence="6">
    <location>
        <begin position="1"/>
        <end position="12"/>
    </location>
</feature>
<reference evidence="9" key="1">
    <citation type="submission" date="2023-11" db="EMBL/GenBank/DDBJ databases">
        <authorList>
            <person name="Alioto T."/>
            <person name="Alioto T."/>
            <person name="Gomez Garrido J."/>
        </authorList>
    </citation>
    <scope>NUCLEOTIDE SEQUENCE</scope>
</reference>
<keyword evidence="4 7" id="KW-1133">Transmembrane helix</keyword>
<feature type="transmembrane region" description="Helical" evidence="7">
    <location>
        <begin position="388"/>
        <end position="411"/>
    </location>
</feature>
<dbReference type="InterPro" id="IPR013057">
    <property type="entry name" value="AA_transpt_TM"/>
</dbReference>
<comment type="subcellular location">
    <subcellularLocation>
        <location evidence="1">Membrane</location>
        <topology evidence="1">Multi-pass membrane protein</topology>
    </subcellularLocation>
</comment>
<keyword evidence="3 7" id="KW-0812">Transmembrane</keyword>
<dbReference type="EMBL" id="CAVMBE010000012">
    <property type="protein sequence ID" value="CAK3913085.1"/>
    <property type="molecule type" value="Genomic_DNA"/>
</dbReference>
<feature type="transmembrane region" description="Helical" evidence="7">
    <location>
        <begin position="194"/>
        <end position="215"/>
    </location>
</feature>
<evidence type="ECO:0000259" key="8">
    <source>
        <dbReference type="Pfam" id="PF01490"/>
    </source>
</evidence>
<dbReference type="AlphaFoldDB" id="A0AAI9E938"/>
<proteinExistence type="inferred from homology"/>
<name>A0AAI9E938_9PEZI</name>
<evidence type="ECO:0000256" key="2">
    <source>
        <dbReference type="ARBA" id="ARBA00008066"/>
    </source>
</evidence>
<feature type="domain" description="Amino acid transporter transmembrane" evidence="8">
    <location>
        <begin position="56"/>
        <end position="449"/>
    </location>
</feature>
<evidence type="ECO:0000313" key="10">
    <source>
        <dbReference type="Proteomes" id="UP001296104"/>
    </source>
</evidence>
<feature type="transmembrane region" description="Helical" evidence="7">
    <location>
        <begin position="318"/>
        <end position="339"/>
    </location>
</feature>
<comment type="caution">
    <text evidence="9">The sequence shown here is derived from an EMBL/GenBank/DDBJ whole genome shotgun (WGS) entry which is preliminary data.</text>
</comment>
<dbReference type="GO" id="GO:0015179">
    <property type="term" value="F:L-amino acid transmembrane transporter activity"/>
    <property type="evidence" value="ECO:0007669"/>
    <property type="project" value="TreeGrafter"/>
</dbReference>
<evidence type="ECO:0000256" key="6">
    <source>
        <dbReference type="SAM" id="MobiDB-lite"/>
    </source>
</evidence>
<protein>
    <submittedName>
        <fullName evidence="9">N amino acid transport system</fullName>
    </submittedName>
</protein>
<organism evidence="9 10">
    <name type="scientific">Lecanosticta acicola</name>
    <dbReference type="NCBI Taxonomy" id="111012"/>
    <lineage>
        <taxon>Eukaryota</taxon>
        <taxon>Fungi</taxon>
        <taxon>Dikarya</taxon>
        <taxon>Ascomycota</taxon>
        <taxon>Pezizomycotina</taxon>
        <taxon>Dothideomycetes</taxon>
        <taxon>Dothideomycetidae</taxon>
        <taxon>Mycosphaerellales</taxon>
        <taxon>Mycosphaerellaceae</taxon>
        <taxon>Lecanosticta</taxon>
    </lineage>
</organism>
<dbReference type="GO" id="GO:0016020">
    <property type="term" value="C:membrane"/>
    <property type="evidence" value="ECO:0007669"/>
    <property type="project" value="UniProtKB-SubCell"/>
</dbReference>
<dbReference type="PANTHER" id="PTHR22950:SF683">
    <property type="entry name" value="AMINO ACID TRANSPORTER (EUROFUNG)"/>
    <property type="match status" value="1"/>
</dbReference>
<feature type="region of interest" description="Disordered" evidence="6">
    <location>
        <begin position="1"/>
        <end position="29"/>
    </location>
</feature>
<feature type="transmembrane region" description="Helical" evidence="7">
    <location>
        <begin position="61"/>
        <end position="80"/>
    </location>
</feature>
<comment type="similarity">
    <text evidence="2">Belongs to the amino acid/polyamine transporter 2 family.</text>
</comment>
<feature type="transmembrane region" description="Helical" evidence="7">
    <location>
        <begin position="86"/>
        <end position="106"/>
    </location>
</feature>
<keyword evidence="5 7" id="KW-0472">Membrane</keyword>
<keyword evidence="10" id="KW-1185">Reference proteome</keyword>
<feature type="transmembrane region" description="Helical" evidence="7">
    <location>
        <begin position="359"/>
        <end position="382"/>
    </location>
</feature>